<dbReference type="Proteomes" id="UP000516437">
    <property type="component" value="Chromosome 8"/>
</dbReference>
<sequence>MARIVAQSLLCHSHLRSAPFRAQSVSWAGAWARAHRSFSSGQAQLIEIDLDPSSSSSSSSSSSLSEDDSEFESRAMRKLDDLIHRIIVQKSTPDWLPFVPGSSFWVPPRPGTSKVLDLVGKLADQLNQEESLSLTTSRGWPCSSFYLNGGFQIAWNFMVLVSIRRIPYGPFFAYCFNNEGEGGNMEKYYGLRPRFEDSVFISGLDAICKRNSSVRDKVCNQQRNSRFDQVQAALSRGREGEWNKGIFDAISCSYAVKKKNVYRCELAIRYRRWPFNADWRIMNIDQCGRFKEDKQYKQLLLNDQCKEFFSTDEGSANSTKVDSEDKGSAKLEVEVEVKVLKNTVDPSRSEDEEG</sequence>
<protein>
    <submittedName>
        <fullName evidence="1">Uncharacterized protein</fullName>
    </submittedName>
</protein>
<dbReference type="EMBL" id="RXIC02000026">
    <property type="protein sequence ID" value="KAB1204289.1"/>
    <property type="molecule type" value="Genomic_DNA"/>
</dbReference>
<dbReference type="PANTHER" id="PTHR33972:SF2">
    <property type="entry name" value="OS04G0606700 PROTEIN"/>
    <property type="match status" value="1"/>
</dbReference>
<organism evidence="1 2">
    <name type="scientific">Morella rubra</name>
    <name type="common">Chinese bayberry</name>
    <dbReference type="NCBI Taxonomy" id="262757"/>
    <lineage>
        <taxon>Eukaryota</taxon>
        <taxon>Viridiplantae</taxon>
        <taxon>Streptophyta</taxon>
        <taxon>Embryophyta</taxon>
        <taxon>Tracheophyta</taxon>
        <taxon>Spermatophyta</taxon>
        <taxon>Magnoliopsida</taxon>
        <taxon>eudicotyledons</taxon>
        <taxon>Gunneridae</taxon>
        <taxon>Pentapetalae</taxon>
        <taxon>rosids</taxon>
        <taxon>fabids</taxon>
        <taxon>Fagales</taxon>
        <taxon>Myricaceae</taxon>
        <taxon>Morella</taxon>
    </lineage>
</organism>
<dbReference type="PANTHER" id="PTHR33972">
    <property type="entry name" value="EXPRESSED PROTEIN"/>
    <property type="match status" value="1"/>
</dbReference>
<gene>
    <name evidence="1" type="ORF">CJ030_MR8G020406</name>
</gene>
<dbReference type="OrthoDB" id="1095098at2759"/>
<evidence type="ECO:0000313" key="1">
    <source>
        <dbReference type="EMBL" id="KAB1204289.1"/>
    </source>
</evidence>
<proteinExistence type="predicted"/>
<reference evidence="1 2" key="1">
    <citation type="journal article" date="2019" name="Plant Biotechnol. J.">
        <title>The red bayberry genome and genetic basis of sex determination.</title>
        <authorList>
            <person name="Jia H.M."/>
            <person name="Jia H.J."/>
            <person name="Cai Q.L."/>
            <person name="Wang Y."/>
            <person name="Zhao H.B."/>
            <person name="Yang W.F."/>
            <person name="Wang G.Y."/>
            <person name="Li Y.H."/>
            <person name="Zhan D.L."/>
            <person name="Shen Y.T."/>
            <person name="Niu Q.F."/>
            <person name="Chang L."/>
            <person name="Qiu J."/>
            <person name="Zhao L."/>
            <person name="Xie H.B."/>
            <person name="Fu W.Y."/>
            <person name="Jin J."/>
            <person name="Li X.W."/>
            <person name="Jiao Y."/>
            <person name="Zhou C.C."/>
            <person name="Tu T."/>
            <person name="Chai C.Y."/>
            <person name="Gao J.L."/>
            <person name="Fan L.J."/>
            <person name="van de Weg E."/>
            <person name="Wang J.Y."/>
            <person name="Gao Z.S."/>
        </authorList>
    </citation>
    <scope>NUCLEOTIDE SEQUENCE [LARGE SCALE GENOMIC DNA]</scope>
    <source>
        <tissue evidence="1">Leaves</tissue>
    </source>
</reference>
<dbReference type="AlphaFoldDB" id="A0A6A1UV43"/>
<comment type="caution">
    <text evidence="1">The sequence shown here is derived from an EMBL/GenBank/DDBJ whole genome shotgun (WGS) entry which is preliminary data.</text>
</comment>
<accession>A0A6A1UV43</accession>
<evidence type="ECO:0000313" key="2">
    <source>
        <dbReference type="Proteomes" id="UP000516437"/>
    </source>
</evidence>
<name>A0A6A1UV43_9ROSI</name>
<keyword evidence="2" id="KW-1185">Reference proteome</keyword>